<dbReference type="PANTHER" id="PTHR48006:SF72">
    <property type="entry name" value="LRR RECEPTOR-LIKE SERINE_THREONINE-PROTEIN KINASE RFK1-RELATED"/>
    <property type="match status" value="1"/>
</dbReference>
<dbReference type="PANTHER" id="PTHR48006">
    <property type="entry name" value="LEUCINE-RICH REPEAT-CONTAINING PROTEIN DDB_G0281931-RELATED"/>
    <property type="match status" value="1"/>
</dbReference>
<accession>A0AAN9XWD5</accession>
<evidence type="ECO:0000256" key="9">
    <source>
        <dbReference type="ARBA" id="ARBA00022737"/>
    </source>
</evidence>
<organism evidence="23 24">
    <name type="scientific">Psophocarpus tetragonolobus</name>
    <name type="common">Winged bean</name>
    <name type="synonym">Dolichos tetragonolobus</name>
    <dbReference type="NCBI Taxonomy" id="3891"/>
    <lineage>
        <taxon>Eukaryota</taxon>
        <taxon>Viridiplantae</taxon>
        <taxon>Streptophyta</taxon>
        <taxon>Embryophyta</taxon>
        <taxon>Tracheophyta</taxon>
        <taxon>Spermatophyta</taxon>
        <taxon>Magnoliopsida</taxon>
        <taxon>eudicotyledons</taxon>
        <taxon>Gunneridae</taxon>
        <taxon>Pentapetalae</taxon>
        <taxon>rosids</taxon>
        <taxon>fabids</taxon>
        <taxon>Fabales</taxon>
        <taxon>Fabaceae</taxon>
        <taxon>Papilionoideae</taxon>
        <taxon>50 kb inversion clade</taxon>
        <taxon>NPAAA clade</taxon>
        <taxon>indigoferoid/millettioid clade</taxon>
        <taxon>Phaseoleae</taxon>
        <taxon>Psophocarpus</taxon>
    </lineage>
</organism>
<keyword evidence="5" id="KW-0433">Leucine-rich repeat</keyword>
<dbReference type="FunFam" id="3.30.200.20:FF:000217">
    <property type="entry name" value="probable LRR receptor-like serine/threonine-protein kinase At1g53430"/>
    <property type="match status" value="1"/>
</dbReference>
<evidence type="ECO:0000256" key="4">
    <source>
        <dbReference type="ARBA" id="ARBA00022553"/>
    </source>
</evidence>
<evidence type="ECO:0000256" key="13">
    <source>
        <dbReference type="ARBA" id="ARBA00022989"/>
    </source>
</evidence>
<keyword evidence="14 20" id="KW-0472">Membrane</keyword>
<proteinExistence type="predicted"/>
<keyword evidence="12" id="KW-0067">ATP-binding</keyword>
<dbReference type="InterPro" id="IPR055414">
    <property type="entry name" value="LRR_R13L4/SHOC2-like"/>
</dbReference>
<dbReference type="FunFam" id="3.80.10.10:FF:000433">
    <property type="entry name" value="Putative LRR receptor-like serine/threonine-protein kinase isoform A"/>
    <property type="match status" value="1"/>
</dbReference>
<evidence type="ECO:0000313" key="24">
    <source>
        <dbReference type="Proteomes" id="UP001386955"/>
    </source>
</evidence>
<evidence type="ECO:0000256" key="12">
    <source>
        <dbReference type="ARBA" id="ARBA00022840"/>
    </source>
</evidence>
<evidence type="ECO:0000256" key="8">
    <source>
        <dbReference type="ARBA" id="ARBA00022729"/>
    </source>
</evidence>
<feature type="chain" id="PRO_5042938971" description="non-specific serine/threonine protein kinase" evidence="21">
    <location>
        <begin position="25"/>
        <end position="1008"/>
    </location>
</feature>
<keyword evidence="15" id="KW-0675">Receptor</keyword>
<evidence type="ECO:0000256" key="18">
    <source>
        <dbReference type="ARBA" id="ARBA00048679"/>
    </source>
</evidence>
<keyword evidence="8 21" id="KW-0732">Signal</keyword>
<keyword evidence="16" id="KW-0325">Glycoprotein</keyword>
<feature type="transmembrane region" description="Helical" evidence="20">
    <location>
        <begin position="610"/>
        <end position="637"/>
    </location>
</feature>
<feature type="region of interest" description="Disordered" evidence="19">
    <location>
        <begin position="974"/>
        <end position="1008"/>
    </location>
</feature>
<feature type="signal peptide" evidence="21">
    <location>
        <begin position="1"/>
        <end position="24"/>
    </location>
</feature>
<dbReference type="FunFam" id="1.10.510.10:FF:000044">
    <property type="entry name" value="Putative LRR receptor-like serine/threonine-protein kinase"/>
    <property type="match status" value="1"/>
</dbReference>
<dbReference type="SUPFAM" id="SSF52058">
    <property type="entry name" value="L domain-like"/>
    <property type="match status" value="1"/>
</dbReference>
<evidence type="ECO:0000256" key="16">
    <source>
        <dbReference type="ARBA" id="ARBA00023180"/>
    </source>
</evidence>
<keyword evidence="6" id="KW-0808">Transferase</keyword>
<comment type="catalytic activity">
    <reaction evidence="18">
        <text>L-seryl-[protein] + ATP = O-phospho-L-seryl-[protein] + ADP + H(+)</text>
        <dbReference type="Rhea" id="RHEA:17989"/>
        <dbReference type="Rhea" id="RHEA-COMP:9863"/>
        <dbReference type="Rhea" id="RHEA-COMP:11604"/>
        <dbReference type="ChEBI" id="CHEBI:15378"/>
        <dbReference type="ChEBI" id="CHEBI:29999"/>
        <dbReference type="ChEBI" id="CHEBI:30616"/>
        <dbReference type="ChEBI" id="CHEBI:83421"/>
        <dbReference type="ChEBI" id="CHEBI:456216"/>
        <dbReference type="EC" id="2.7.11.1"/>
    </reaction>
</comment>
<dbReference type="FunFam" id="3.80.10.10:FF:000452">
    <property type="entry name" value="Probable LRR receptor-like serine/threonine-protein kinase RFK1"/>
    <property type="match status" value="1"/>
</dbReference>
<name>A0AAN9XWD5_PSOTE</name>
<dbReference type="Gene3D" id="3.30.200.20">
    <property type="entry name" value="Phosphorylase Kinase, domain 1"/>
    <property type="match status" value="1"/>
</dbReference>
<dbReference type="EMBL" id="JAYMYS010000001">
    <property type="protein sequence ID" value="KAK7412501.1"/>
    <property type="molecule type" value="Genomic_DNA"/>
</dbReference>
<dbReference type="GO" id="GO:0004674">
    <property type="term" value="F:protein serine/threonine kinase activity"/>
    <property type="evidence" value="ECO:0007669"/>
    <property type="project" value="UniProtKB-KW"/>
</dbReference>
<evidence type="ECO:0000256" key="2">
    <source>
        <dbReference type="ARBA" id="ARBA00012513"/>
    </source>
</evidence>
<protein>
    <recommendedName>
        <fullName evidence="2">non-specific serine/threonine protein kinase</fullName>
        <ecNumber evidence="2">2.7.11.1</ecNumber>
    </recommendedName>
</protein>
<dbReference type="InterPro" id="IPR051824">
    <property type="entry name" value="LRR_Rcpt-Like_S/T_Kinase"/>
</dbReference>
<dbReference type="GO" id="GO:0005524">
    <property type="term" value="F:ATP binding"/>
    <property type="evidence" value="ECO:0007669"/>
    <property type="project" value="UniProtKB-KW"/>
</dbReference>
<dbReference type="AlphaFoldDB" id="A0AAN9XWD5"/>
<dbReference type="PROSITE" id="PS00108">
    <property type="entry name" value="PROTEIN_KINASE_ST"/>
    <property type="match status" value="1"/>
</dbReference>
<dbReference type="Pfam" id="PF11721">
    <property type="entry name" value="Malectin"/>
    <property type="match status" value="1"/>
</dbReference>
<evidence type="ECO:0000256" key="14">
    <source>
        <dbReference type="ARBA" id="ARBA00023136"/>
    </source>
</evidence>
<dbReference type="FunFam" id="2.60.120.430:FF:000004">
    <property type="entry name" value="Putative leucine-rich repeat receptor-like serine/threonine-protein kinase"/>
    <property type="match status" value="1"/>
</dbReference>
<dbReference type="InterPro" id="IPR011009">
    <property type="entry name" value="Kinase-like_dom_sf"/>
</dbReference>
<dbReference type="EC" id="2.7.11.1" evidence="2"/>
<comment type="subcellular location">
    <subcellularLocation>
        <location evidence="1">Membrane</location>
        <topology evidence="1">Single-pass type I membrane protein</topology>
    </subcellularLocation>
</comment>
<dbReference type="Gene3D" id="3.80.10.10">
    <property type="entry name" value="Ribonuclease Inhibitor"/>
    <property type="match status" value="2"/>
</dbReference>
<dbReference type="PROSITE" id="PS50011">
    <property type="entry name" value="PROTEIN_KINASE_DOM"/>
    <property type="match status" value="1"/>
</dbReference>
<dbReference type="GO" id="GO:0016020">
    <property type="term" value="C:membrane"/>
    <property type="evidence" value="ECO:0007669"/>
    <property type="project" value="UniProtKB-SubCell"/>
</dbReference>
<dbReference type="Gene3D" id="2.60.120.430">
    <property type="entry name" value="Galactose-binding lectin"/>
    <property type="match status" value="1"/>
</dbReference>
<evidence type="ECO:0000256" key="11">
    <source>
        <dbReference type="ARBA" id="ARBA00022777"/>
    </source>
</evidence>
<dbReference type="Pfam" id="PF23598">
    <property type="entry name" value="LRR_14"/>
    <property type="match status" value="1"/>
</dbReference>
<evidence type="ECO:0000256" key="15">
    <source>
        <dbReference type="ARBA" id="ARBA00023170"/>
    </source>
</evidence>
<evidence type="ECO:0000256" key="5">
    <source>
        <dbReference type="ARBA" id="ARBA00022614"/>
    </source>
</evidence>
<evidence type="ECO:0000256" key="19">
    <source>
        <dbReference type="SAM" id="MobiDB-lite"/>
    </source>
</evidence>
<keyword evidence="13 20" id="KW-1133">Transmembrane helix</keyword>
<evidence type="ECO:0000256" key="1">
    <source>
        <dbReference type="ARBA" id="ARBA00004479"/>
    </source>
</evidence>
<keyword evidence="3" id="KW-0723">Serine/threonine-protein kinase</keyword>
<keyword evidence="24" id="KW-1185">Reference proteome</keyword>
<evidence type="ECO:0000256" key="6">
    <source>
        <dbReference type="ARBA" id="ARBA00022679"/>
    </source>
</evidence>
<dbReference type="FunFam" id="3.80.10.10:FF:000874">
    <property type="entry name" value="Probable LRR receptor-like serine/threonine-protein kinase RFK1"/>
    <property type="match status" value="1"/>
</dbReference>
<evidence type="ECO:0000256" key="7">
    <source>
        <dbReference type="ARBA" id="ARBA00022692"/>
    </source>
</evidence>
<dbReference type="Gene3D" id="1.10.510.10">
    <property type="entry name" value="Transferase(Phosphotransferase) domain 1"/>
    <property type="match status" value="1"/>
</dbReference>
<feature type="compositionally biased region" description="Low complexity" evidence="19">
    <location>
        <begin position="977"/>
        <end position="997"/>
    </location>
</feature>
<evidence type="ECO:0000256" key="17">
    <source>
        <dbReference type="ARBA" id="ARBA00047899"/>
    </source>
</evidence>
<dbReference type="CDD" id="cd14066">
    <property type="entry name" value="STKc_IRAK"/>
    <property type="match status" value="1"/>
</dbReference>
<dbReference type="Proteomes" id="UP001386955">
    <property type="component" value="Unassembled WGS sequence"/>
</dbReference>
<comment type="caution">
    <text evidence="23">The sequence shown here is derived from an EMBL/GenBank/DDBJ whole genome shotgun (WGS) entry which is preliminary data.</text>
</comment>
<evidence type="ECO:0000256" key="3">
    <source>
        <dbReference type="ARBA" id="ARBA00022527"/>
    </source>
</evidence>
<evidence type="ECO:0000313" key="23">
    <source>
        <dbReference type="EMBL" id="KAK7412501.1"/>
    </source>
</evidence>
<feature type="domain" description="Protein kinase" evidence="22">
    <location>
        <begin position="672"/>
        <end position="949"/>
    </location>
</feature>
<evidence type="ECO:0000256" key="21">
    <source>
        <dbReference type="SAM" id="SignalP"/>
    </source>
</evidence>
<reference evidence="23 24" key="1">
    <citation type="submission" date="2024-01" db="EMBL/GenBank/DDBJ databases">
        <title>The genomes of 5 underutilized Papilionoideae crops provide insights into root nodulation and disease resistanc.</title>
        <authorList>
            <person name="Jiang F."/>
        </authorList>
    </citation>
    <scope>NUCLEOTIDE SEQUENCE [LARGE SCALE GENOMIC DNA]</scope>
    <source>
        <strain evidence="23">DUOXIRENSHENG_FW03</strain>
        <tissue evidence="23">Leaves</tissue>
    </source>
</reference>
<evidence type="ECO:0000256" key="10">
    <source>
        <dbReference type="ARBA" id="ARBA00022741"/>
    </source>
</evidence>
<keyword evidence="9" id="KW-0677">Repeat</keyword>
<keyword evidence="10" id="KW-0547">Nucleotide-binding</keyword>
<evidence type="ECO:0000259" key="22">
    <source>
        <dbReference type="PROSITE" id="PS50011"/>
    </source>
</evidence>
<dbReference type="InterPro" id="IPR001245">
    <property type="entry name" value="Ser-Thr/Tyr_kinase_cat_dom"/>
</dbReference>
<dbReference type="InterPro" id="IPR032675">
    <property type="entry name" value="LRR_dom_sf"/>
</dbReference>
<feature type="compositionally biased region" description="Polar residues" evidence="19">
    <location>
        <begin position="998"/>
        <end position="1008"/>
    </location>
</feature>
<keyword evidence="7 20" id="KW-0812">Transmembrane</keyword>
<sequence length="1008" mass="112267">MGLPNFFAFLFISLSCFQLLRISGSRLPQEEVDVLKEIVSTMGAAYWEFDADSCQIQMVGLTQEPPAEPDSSIGCDCSFEDNTVCHVVNMTLKRLSLPGTLPPQLARLHFLREVDFAYNCFTGSIPNEWASMNLTSISLLVNRLAGEIPKHLGNITTLTYLMLEANQFSGFVPPELGKLINLQTLVLSSNQLNGNLPLTLAGLQNLTDFRINNNNFTGTIPNFIQNWQLLKRLEMHASGLEGPIPSNISLLNNLEQLRISDIKSPSQVFPSLVNMANLATLVLRNCNLSGAIPSYIWTMMNLAALDVSFNMLVGKLPTTISARRLRYIYLTGNKLTGNIPNSILKAGSSIDLSYNNFTWQDDEQPACQDDIRNLNLNLFRSSVKENELQEYVPCYNNFSCPSYSTCLHVNCGGKDVNVKDDKGENLYMGDVDVQGGSATYFYSSNYHWGFSSTGDFMDDFEAQNIRYSVSLPSSNMPELYKSARLSPITLTYFHNCMENGNYTVNLHFAEIQFTNDKTYRSLGKRTFDVYVQGKLIRKNFNIENETNAAEKPLVLPLYNISITNNVLEIRFYWAGKGTTRIPDVGVYGPLVSAFSVVSNSKVCSNREKKVAVSLIIAIVAGTLCVALLISGFVWWKWKGFFRGKLRRKGTEDRDTQTGNFSLEQIRVATNDFSSANKIGEGGFGPVYKGELLDGTFIAVKQLASKSRQGNREFINEIGLISCVQHPNLVKLHGYCTEGEQLLLVYEYLENNSLARALFGSQNNRLKLDWPTRFRICIGIAKGLAFLHDESRFKIVHRDIKASNVLLDGKLNPKISDFGLAKLDEDEKTHISTRVAGTIGYMAPEYALWGYLTDKADVYSFGIVALEIVSGKSNNNYLPDDGSVCLLDWACQLNQARSLVGLIDERLGPDLNKAEAEKVVKIALLCTSASPSIRPTMSEVVNMLEGEADIPDAIPEPSTYNDDLRFKALRDLHEYRSKQSSSGNQSQSSTTHTFSSPSGGNQYSHYELS</sequence>
<dbReference type="Pfam" id="PF07714">
    <property type="entry name" value="PK_Tyr_Ser-Thr"/>
    <property type="match status" value="1"/>
</dbReference>
<gene>
    <name evidence="23" type="ORF">VNO78_03965</name>
</gene>
<dbReference type="SMART" id="SM00220">
    <property type="entry name" value="S_TKc"/>
    <property type="match status" value="1"/>
</dbReference>
<dbReference type="SUPFAM" id="SSF56112">
    <property type="entry name" value="Protein kinase-like (PK-like)"/>
    <property type="match status" value="1"/>
</dbReference>
<dbReference type="InterPro" id="IPR021720">
    <property type="entry name" value="Malectin_dom"/>
</dbReference>
<evidence type="ECO:0000256" key="20">
    <source>
        <dbReference type="SAM" id="Phobius"/>
    </source>
</evidence>
<keyword evidence="4" id="KW-0597">Phosphoprotein</keyword>
<comment type="catalytic activity">
    <reaction evidence="17">
        <text>L-threonyl-[protein] + ATP = O-phospho-L-threonyl-[protein] + ADP + H(+)</text>
        <dbReference type="Rhea" id="RHEA:46608"/>
        <dbReference type="Rhea" id="RHEA-COMP:11060"/>
        <dbReference type="Rhea" id="RHEA-COMP:11605"/>
        <dbReference type="ChEBI" id="CHEBI:15378"/>
        <dbReference type="ChEBI" id="CHEBI:30013"/>
        <dbReference type="ChEBI" id="CHEBI:30616"/>
        <dbReference type="ChEBI" id="CHEBI:61977"/>
        <dbReference type="ChEBI" id="CHEBI:456216"/>
        <dbReference type="EC" id="2.7.11.1"/>
    </reaction>
</comment>
<keyword evidence="11" id="KW-0418">Kinase</keyword>
<dbReference type="InterPro" id="IPR000719">
    <property type="entry name" value="Prot_kinase_dom"/>
</dbReference>
<dbReference type="InterPro" id="IPR008271">
    <property type="entry name" value="Ser/Thr_kinase_AS"/>
</dbReference>